<reference evidence="1 2" key="1">
    <citation type="submission" date="2022-05" db="EMBL/GenBank/DDBJ databases">
        <title>Chromosome-level reference genomes for two strains of Caenorhabditis briggsae: an improved platform for comparative genomics.</title>
        <authorList>
            <person name="Stevens L."/>
            <person name="Andersen E.C."/>
        </authorList>
    </citation>
    <scope>NUCLEOTIDE SEQUENCE [LARGE SCALE GENOMIC DNA]</scope>
    <source>
        <strain evidence="1">QX1410_ONT</strain>
        <tissue evidence="1">Whole-organism</tissue>
    </source>
</reference>
<organism evidence="1 2">
    <name type="scientific">Caenorhabditis briggsae</name>
    <dbReference type="NCBI Taxonomy" id="6238"/>
    <lineage>
        <taxon>Eukaryota</taxon>
        <taxon>Metazoa</taxon>
        <taxon>Ecdysozoa</taxon>
        <taxon>Nematoda</taxon>
        <taxon>Chromadorea</taxon>
        <taxon>Rhabditida</taxon>
        <taxon>Rhabditina</taxon>
        <taxon>Rhabditomorpha</taxon>
        <taxon>Rhabditoidea</taxon>
        <taxon>Rhabditidae</taxon>
        <taxon>Peloderinae</taxon>
        <taxon>Caenorhabditis</taxon>
    </lineage>
</organism>
<name>A0AAE9DKU2_CAEBR</name>
<evidence type="ECO:0000313" key="1">
    <source>
        <dbReference type="EMBL" id="ULU06702.1"/>
    </source>
</evidence>
<dbReference type="AlphaFoldDB" id="A0AAE9DKU2"/>
<protein>
    <submittedName>
        <fullName evidence="1">Uncharacterized protein</fullName>
    </submittedName>
</protein>
<dbReference type="Proteomes" id="UP000827892">
    <property type="component" value="Chromosome II"/>
</dbReference>
<sequence>MLLIRLLESILSKILMMITSLIFSNSDLKSRS</sequence>
<dbReference type="EMBL" id="CP090892">
    <property type="protein sequence ID" value="ULU06702.1"/>
    <property type="molecule type" value="Genomic_DNA"/>
</dbReference>
<proteinExistence type="predicted"/>
<gene>
    <name evidence="1" type="ORF">L3Y34_018486</name>
</gene>
<accession>A0AAE9DKU2</accession>
<evidence type="ECO:0000313" key="2">
    <source>
        <dbReference type="Proteomes" id="UP000827892"/>
    </source>
</evidence>